<gene>
    <name evidence="1" type="ORF">L873DRAFT_106171</name>
</gene>
<reference evidence="1 2" key="1">
    <citation type="journal article" date="2018" name="Nat. Ecol. Evol.">
        <title>Pezizomycetes genomes reveal the molecular basis of ectomycorrhizal truffle lifestyle.</title>
        <authorList>
            <person name="Murat C."/>
            <person name="Payen T."/>
            <person name="Noel B."/>
            <person name="Kuo A."/>
            <person name="Morin E."/>
            <person name="Chen J."/>
            <person name="Kohler A."/>
            <person name="Krizsan K."/>
            <person name="Balestrini R."/>
            <person name="Da Silva C."/>
            <person name="Montanini B."/>
            <person name="Hainaut M."/>
            <person name="Levati E."/>
            <person name="Barry K.W."/>
            <person name="Belfiori B."/>
            <person name="Cichocki N."/>
            <person name="Clum A."/>
            <person name="Dockter R.B."/>
            <person name="Fauchery L."/>
            <person name="Guy J."/>
            <person name="Iotti M."/>
            <person name="Le Tacon F."/>
            <person name="Lindquist E.A."/>
            <person name="Lipzen A."/>
            <person name="Malagnac F."/>
            <person name="Mello A."/>
            <person name="Molinier V."/>
            <person name="Miyauchi S."/>
            <person name="Poulain J."/>
            <person name="Riccioni C."/>
            <person name="Rubini A."/>
            <person name="Sitrit Y."/>
            <person name="Splivallo R."/>
            <person name="Traeger S."/>
            <person name="Wang M."/>
            <person name="Zifcakova L."/>
            <person name="Wipf D."/>
            <person name="Zambonelli A."/>
            <person name="Paolocci F."/>
            <person name="Nowrousian M."/>
            <person name="Ottonello S."/>
            <person name="Baldrian P."/>
            <person name="Spatafora J.W."/>
            <person name="Henrissat B."/>
            <person name="Nagy L.G."/>
            <person name="Aury J.M."/>
            <person name="Wincker P."/>
            <person name="Grigoriev I.V."/>
            <person name="Bonfante P."/>
            <person name="Martin F.M."/>
        </authorList>
    </citation>
    <scope>NUCLEOTIDE SEQUENCE [LARGE SCALE GENOMIC DNA]</scope>
    <source>
        <strain evidence="1 2">120613-1</strain>
    </source>
</reference>
<protein>
    <submittedName>
        <fullName evidence="1">Uncharacterized protein</fullName>
    </submittedName>
</protein>
<sequence length="125" mass="14309">MGCIVRNLTRTLRKKHICNVRNVTIANPTVYRVLLHAPNRQLVRQIAVLSSYDVTNNLPYSIVPSIFDMFPLASIFVLFHFPQVSPLIAISLYSVFCSRTFSGTSSGGEMSILREKIKMERKHYY</sequence>
<name>A0A3N4K3G1_9PEZI</name>
<evidence type="ECO:0000313" key="2">
    <source>
        <dbReference type="Proteomes" id="UP000276215"/>
    </source>
</evidence>
<proteinExistence type="predicted"/>
<dbReference type="EMBL" id="ML120361">
    <property type="protein sequence ID" value="RPB03889.1"/>
    <property type="molecule type" value="Genomic_DNA"/>
</dbReference>
<dbReference type="AlphaFoldDB" id="A0A3N4K3G1"/>
<organism evidence="1 2">
    <name type="scientific">Choiromyces venosus 120613-1</name>
    <dbReference type="NCBI Taxonomy" id="1336337"/>
    <lineage>
        <taxon>Eukaryota</taxon>
        <taxon>Fungi</taxon>
        <taxon>Dikarya</taxon>
        <taxon>Ascomycota</taxon>
        <taxon>Pezizomycotina</taxon>
        <taxon>Pezizomycetes</taxon>
        <taxon>Pezizales</taxon>
        <taxon>Tuberaceae</taxon>
        <taxon>Choiromyces</taxon>
    </lineage>
</organism>
<dbReference type="Proteomes" id="UP000276215">
    <property type="component" value="Unassembled WGS sequence"/>
</dbReference>
<keyword evidence="2" id="KW-1185">Reference proteome</keyword>
<evidence type="ECO:0000313" key="1">
    <source>
        <dbReference type="EMBL" id="RPB03889.1"/>
    </source>
</evidence>
<accession>A0A3N4K3G1</accession>